<proteinExistence type="predicted"/>
<reference evidence="1 2" key="1">
    <citation type="submission" date="2020-06" db="EMBL/GenBank/DDBJ databases">
        <title>Rhizobium sp.nov. isolated from the tomato plant.</title>
        <authorList>
            <person name="Thin K.K."/>
            <person name="Zhang X."/>
            <person name="He S."/>
        </authorList>
    </citation>
    <scope>NUCLEOTIDE SEQUENCE [LARGE SCALE GENOMIC DNA]</scope>
    <source>
        <strain evidence="1 2">DBTS2</strain>
    </source>
</reference>
<protein>
    <submittedName>
        <fullName evidence="1">Uncharacterized protein</fullName>
    </submittedName>
</protein>
<evidence type="ECO:0000313" key="1">
    <source>
        <dbReference type="EMBL" id="NVP54946.1"/>
    </source>
</evidence>
<name>A0ABX2QF10_9HYPH</name>
<keyword evidence="2" id="KW-1185">Reference proteome</keyword>
<gene>
    <name evidence="1" type="ORF">HV823_06740</name>
</gene>
<organism evidence="1 2">
    <name type="scientific">Mycoplana rhizolycopersici</name>
    <dbReference type="NCBI Taxonomy" id="2746702"/>
    <lineage>
        <taxon>Bacteria</taxon>
        <taxon>Pseudomonadati</taxon>
        <taxon>Pseudomonadota</taxon>
        <taxon>Alphaproteobacteria</taxon>
        <taxon>Hyphomicrobiales</taxon>
        <taxon>Rhizobiaceae</taxon>
        <taxon>Mycoplana</taxon>
    </lineage>
</organism>
<accession>A0ABX2QF10</accession>
<comment type="caution">
    <text evidence="1">The sequence shown here is derived from an EMBL/GenBank/DDBJ whole genome shotgun (WGS) entry which is preliminary data.</text>
</comment>
<evidence type="ECO:0000313" key="2">
    <source>
        <dbReference type="Proteomes" id="UP000659172"/>
    </source>
</evidence>
<dbReference type="EMBL" id="JABXYK010000003">
    <property type="protein sequence ID" value="NVP54946.1"/>
    <property type="molecule type" value="Genomic_DNA"/>
</dbReference>
<dbReference type="Proteomes" id="UP000659172">
    <property type="component" value="Unassembled WGS sequence"/>
</dbReference>
<sequence length="113" mass="12409">MKTVDRALALEEARSVRIGLEAVKEVAERSFDVPLQRLAVMAQHLAVGRFEASESQTVAKAGRLPRLSLFCWHFLHFPVSTHDAFSRPIAGQAGEQPMGGLRARYLQPAGKVA</sequence>